<reference evidence="4 5" key="1">
    <citation type="submission" date="2021-01" db="EMBL/GenBank/DDBJ databases">
        <title>Genome public.</title>
        <authorList>
            <person name="Liu C."/>
            <person name="Sun Q."/>
        </authorList>
    </citation>
    <scope>NUCLEOTIDE SEQUENCE [LARGE SCALE GENOMIC DNA]</scope>
    <source>
        <strain evidence="4 5">JC656</strain>
    </source>
</reference>
<dbReference type="Pfam" id="PF03703">
    <property type="entry name" value="bPH_2"/>
    <property type="match status" value="1"/>
</dbReference>
<protein>
    <submittedName>
        <fullName evidence="4">PH domain-containing protein</fullName>
    </submittedName>
</protein>
<evidence type="ECO:0000259" key="3">
    <source>
        <dbReference type="Pfam" id="PF03703"/>
    </source>
</evidence>
<dbReference type="PANTHER" id="PTHR37938">
    <property type="entry name" value="BLL0215 PROTEIN"/>
    <property type="match status" value="1"/>
</dbReference>
<evidence type="ECO:0000256" key="2">
    <source>
        <dbReference type="SAM" id="Phobius"/>
    </source>
</evidence>
<keyword evidence="2" id="KW-0472">Membrane</keyword>
<dbReference type="EMBL" id="JAERRC010000010">
    <property type="protein sequence ID" value="MBL0704367.1"/>
    <property type="molecule type" value="Genomic_DNA"/>
</dbReference>
<evidence type="ECO:0000256" key="1">
    <source>
        <dbReference type="SAM" id="MobiDB-lite"/>
    </source>
</evidence>
<evidence type="ECO:0000313" key="5">
    <source>
        <dbReference type="Proteomes" id="UP000639051"/>
    </source>
</evidence>
<dbReference type="PANTHER" id="PTHR37938:SF1">
    <property type="entry name" value="BLL0215 PROTEIN"/>
    <property type="match status" value="1"/>
</dbReference>
<organism evidence="4 5">
    <name type="scientific">Sinomonas cellulolyticus</name>
    <dbReference type="NCBI Taxonomy" id="2801916"/>
    <lineage>
        <taxon>Bacteria</taxon>
        <taxon>Bacillati</taxon>
        <taxon>Actinomycetota</taxon>
        <taxon>Actinomycetes</taxon>
        <taxon>Micrococcales</taxon>
        <taxon>Micrococcaceae</taxon>
        <taxon>Sinomonas</taxon>
    </lineage>
</organism>
<dbReference type="Proteomes" id="UP000639051">
    <property type="component" value="Unassembled WGS sequence"/>
</dbReference>
<name>A0ABS1K0D5_9MICC</name>
<feature type="transmembrane region" description="Helical" evidence="2">
    <location>
        <begin position="61"/>
        <end position="80"/>
    </location>
</feature>
<proteinExistence type="predicted"/>
<evidence type="ECO:0000313" key="4">
    <source>
        <dbReference type="EMBL" id="MBL0704367.1"/>
    </source>
</evidence>
<keyword evidence="2" id="KW-0812">Transmembrane</keyword>
<gene>
    <name evidence="4" type="ORF">JJE72_02470</name>
</gene>
<comment type="caution">
    <text evidence="4">The sequence shown here is derived from an EMBL/GenBank/DDBJ whole genome shotgun (WGS) entry which is preliminary data.</text>
</comment>
<accession>A0ABS1K0D5</accession>
<feature type="domain" description="YdbS-like PH" evidence="3">
    <location>
        <begin position="86"/>
        <end position="159"/>
    </location>
</feature>
<keyword evidence="5" id="KW-1185">Reference proteome</keyword>
<keyword evidence="2" id="KW-1133">Transmembrane helix</keyword>
<feature type="transmembrane region" description="Helical" evidence="2">
    <location>
        <begin position="21"/>
        <end position="41"/>
    </location>
</feature>
<dbReference type="RefSeq" id="WP_189693373.1">
    <property type="nucleotide sequence ID" value="NZ_BNCM01000005.1"/>
</dbReference>
<feature type="region of interest" description="Disordered" evidence="1">
    <location>
        <begin position="172"/>
        <end position="196"/>
    </location>
</feature>
<dbReference type="InterPro" id="IPR005182">
    <property type="entry name" value="YdbS-like_PH"/>
</dbReference>
<sequence length="196" mass="22120">MRKILTPGEQLIVATHRHERMLVLPAVVLVVVCGAGAFAAGWLSRGHLEQTFPWLPPGSRLWLALVPALLGLWILLGYCLRELVAWRSVTYVLTSRRIMRRERGIVRRDRAMPLSLVRDVNLHQGFMQGMLRSGTITLTSGQSAQLTLTDVPEARRFSQFILEAIEELPEDVSWPAPGDEITDSSDESLPWELRED</sequence>